<dbReference type="InterPro" id="IPR003959">
    <property type="entry name" value="ATPase_AAA_core"/>
</dbReference>
<keyword evidence="3" id="KW-1185">Reference proteome</keyword>
<sequence length="979" mass="111780">MEETFATDKAAVNVFEDYQKHNAGLQISSETAIVSSLRGRYPDWTVTVTPGHTGLLAFARAGQAKAELDTKTESLSAWRLHVPPSQRISQEEGKMTDKVHFGKYDYEWKSEVFIVYTATFQQGFLQIKNNYVLHKRDHGLIDGRCKATDELIAAATKWNNNVHDEVLVFDQERWTKNKELWASVQNASWDDVIMDKDMKETLVNDVEGFFDCRDEYREFAVPWKRGIIFHGLPGNGKTISIKALMHALYKRPDPVPTLYVKSLAGCHGPEYAIREIFVKARLSSPCLLIFEDLDSLITDKVKSFFLNEVDGLESNEGLMMLGSTNYLERLDAGISKRPGRFDRKYHFVLPALPERVKYCDYWRFKLSNNTTVDFPPKLSEAIAAITEGFSFAYFKESFITSLLMIVGSHKGTSKAIDELPEAGAESHELDHLLFWRVMSQQVKNLRAEMEDARKSAEDASQNNTATIGPYFHLKLGIVNMALLWELPNEMLVMIVRFLVGRRINHFDPVATKDLQSLRLVSHRFKTVATPFLFKNFVLDFSSFKLVDMKRIITFAREKPELAIHVQRLQLRTPVTTTASCDPRWHPSSPCVAHLRHLYETELSSALELRVRNSARIHELVIAPLEAQWEDEIPNFDAIRKIMRETMAVLPMLYHVENSVSTHGPERTAMAYQKIWDEMGIDLSGNFPTVTDDQSDTLGRGVSYLMTSLTISITSLKLREVPFQNWLYHWRIPDQVVHLDIELRISQEIGTLEDPVQTCFAVQDWREQFTALKRLETLRLSLSCEGLYPNEDEWFEMGGPHLYFDNLLTGTELSKAICELERRKHKGISEAGMINDCTFPRLESLSLINCPLREEGLLCFAAMHQQTLRSIELHRVVFDATPGQMPVKELAKIRNYLPNLTHLVLSKIDLYDPDRGHFDLDLEMREEIASVYRWDKGDGGGDDRLVRYAWDLGRIVEGELGPGSRGISRAVSGGIRGLGS</sequence>
<accession>A0A8H6FH49</accession>
<dbReference type="GO" id="GO:0005634">
    <property type="term" value="C:nucleus"/>
    <property type="evidence" value="ECO:0007669"/>
    <property type="project" value="TreeGrafter"/>
</dbReference>
<dbReference type="GO" id="GO:0003723">
    <property type="term" value="F:RNA binding"/>
    <property type="evidence" value="ECO:0007669"/>
    <property type="project" value="TreeGrafter"/>
</dbReference>
<reference evidence="2 3" key="1">
    <citation type="journal article" date="2020" name="Genomics">
        <title>Complete, high-quality genomes from long-read metagenomic sequencing of two wolf lichen thalli reveals enigmatic genome architecture.</title>
        <authorList>
            <person name="McKenzie S.K."/>
            <person name="Walston R.F."/>
            <person name="Allen J.L."/>
        </authorList>
    </citation>
    <scope>NUCLEOTIDE SEQUENCE [LARGE SCALE GENOMIC DNA]</scope>
    <source>
        <strain evidence="2">WasteWater2</strain>
    </source>
</reference>
<name>A0A8H6FH49_9LECA</name>
<dbReference type="Pfam" id="PF00004">
    <property type="entry name" value="AAA"/>
    <property type="match status" value="1"/>
</dbReference>
<gene>
    <name evidence="2" type="ORF">HO173_012018</name>
</gene>
<organism evidence="2 3">
    <name type="scientific">Letharia columbiana</name>
    <dbReference type="NCBI Taxonomy" id="112416"/>
    <lineage>
        <taxon>Eukaryota</taxon>
        <taxon>Fungi</taxon>
        <taxon>Dikarya</taxon>
        <taxon>Ascomycota</taxon>
        <taxon>Pezizomycotina</taxon>
        <taxon>Lecanoromycetes</taxon>
        <taxon>OSLEUM clade</taxon>
        <taxon>Lecanoromycetidae</taxon>
        <taxon>Lecanorales</taxon>
        <taxon>Lecanorineae</taxon>
        <taxon>Parmeliaceae</taxon>
        <taxon>Letharia</taxon>
    </lineage>
</organism>
<dbReference type="GO" id="GO:0005524">
    <property type="term" value="F:ATP binding"/>
    <property type="evidence" value="ECO:0007669"/>
    <property type="project" value="InterPro"/>
</dbReference>
<protein>
    <recommendedName>
        <fullName evidence="1">ATPase AAA-type core domain-containing protein</fullName>
    </recommendedName>
</protein>
<dbReference type="AlphaFoldDB" id="A0A8H6FH49"/>
<dbReference type="GO" id="GO:0042254">
    <property type="term" value="P:ribosome biogenesis"/>
    <property type="evidence" value="ECO:0007669"/>
    <property type="project" value="TreeGrafter"/>
</dbReference>
<dbReference type="SUPFAM" id="SSF52540">
    <property type="entry name" value="P-loop containing nucleoside triphosphate hydrolases"/>
    <property type="match status" value="1"/>
</dbReference>
<dbReference type="PANTHER" id="PTHR23077">
    <property type="entry name" value="AAA-FAMILY ATPASE"/>
    <property type="match status" value="1"/>
</dbReference>
<dbReference type="GeneID" id="59293655"/>
<dbReference type="InterPro" id="IPR027417">
    <property type="entry name" value="P-loop_NTPase"/>
</dbReference>
<dbReference type="SUPFAM" id="SSF52047">
    <property type="entry name" value="RNI-like"/>
    <property type="match status" value="1"/>
</dbReference>
<feature type="domain" description="ATPase AAA-type core" evidence="1">
    <location>
        <begin position="227"/>
        <end position="347"/>
    </location>
</feature>
<dbReference type="RefSeq" id="XP_037159179.1">
    <property type="nucleotide sequence ID" value="XM_037313891.1"/>
</dbReference>
<dbReference type="GO" id="GO:1990275">
    <property type="term" value="F:preribosome binding"/>
    <property type="evidence" value="ECO:0007669"/>
    <property type="project" value="TreeGrafter"/>
</dbReference>
<dbReference type="Gene3D" id="3.40.50.300">
    <property type="entry name" value="P-loop containing nucleotide triphosphate hydrolases"/>
    <property type="match status" value="1"/>
</dbReference>
<evidence type="ECO:0000313" key="3">
    <source>
        <dbReference type="Proteomes" id="UP000578531"/>
    </source>
</evidence>
<dbReference type="PANTHER" id="PTHR23077:SF132">
    <property type="entry name" value="ATP-DEPENDENT ZN PROTEASE"/>
    <property type="match status" value="1"/>
</dbReference>
<evidence type="ECO:0000259" key="1">
    <source>
        <dbReference type="Pfam" id="PF00004"/>
    </source>
</evidence>
<dbReference type="InterPro" id="IPR050168">
    <property type="entry name" value="AAA_ATPase_domain"/>
</dbReference>
<dbReference type="Proteomes" id="UP000578531">
    <property type="component" value="Unassembled WGS sequence"/>
</dbReference>
<evidence type="ECO:0000313" key="2">
    <source>
        <dbReference type="EMBL" id="KAF6227688.1"/>
    </source>
</evidence>
<dbReference type="InterPro" id="IPR032675">
    <property type="entry name" value="LRR_dom_sf"/>
</dbReference>
<dbReference type="Gene3D" id="3.80.10.10">
    <property type="entry name" value="Ribonuclease Inhibitor"/>
    <property type="match status" value="1"/>
</dbReference>
<dbReference type="OrthoDB" id="2115716at2759"/>
<dbReference type="EMBL" id="JACCJC010000082">
    <property type="protein sequence ID" value="KAF6227688.1"/>
    <property type="molecule type" value="Genomic_DNA"/>
</dbReference>
<comment type="caution">
    <text evidence="2">The sequence shown here is derived from an EMBL/GenBank/DDBJ whole genome shotgun (WGS) entry which is preliminary data.</text>
</comment>
<proteinExistence type="predicted"/>
<dbReference type="GO" id="GO:0016887">
    <property type="term" value="F:ATP hydrolysis activity"/>
    <property type="evidence" value="ECO:0007669"/>
    <property type="project" value="InterPro"/>
</dbReference>